<dbReference type="OrthoDB" id="5840532at2759"/>
<keyword evidence="2" id="KW-0521">NADP</keyword>
<name>A0A6A6H0H3_VIRVR</name>
<dbReference type="InterPro" id="IPR002347">
    <property type="entry name" value="SDR_fam"/>
</dbReference>
<dbReference type="Proteomes" id="UP000800092">
    <property type="component" value="Unassembled WGS sequence"/>
</dbReference>
<protein>
    <submittedName>
        <fullName evidence="4">Short chain dehydrogenase/ reductase</fullName>
    </submittedName>
</protein>
<dbReference type="FunFam" id="3.40.50.720:FF:000084">
    <property type="entry name" value="Short-chain dehydrogenase reductase"/>
    <property type="match status" value="1"/>
</dbReference>
<accession>A0A6A6H0H3</accession>
<dbReference type="AlphaFoldDB" id="A0A6A6H0H3"/>
<evidence type="ECO:0000256" key="2">
    <source>
        <dbReference type="ARBA" id="ARBA00022857"/>
    </source>
</evidence>
<evidence type="ECO:0000256" key="1">
    <source>
        <dbReference type="ARBA" id="ARBA00006484"/>
    </source>
</evidence>
<dbReference type="CDD" id="cd05233">
    <property type="entry name" value="SDR_c"/>
    <property type="match status" value="1"/>
</dbReference>
<sequence length="263" mass="27715">MTVLLKGTAFVTGAASGIGRATALAFAKYGAQRLALADVNLDGLAQTASELQSQDPSLDIIYFHVDVTDEGSIEKAIAKVVARHDRIDFAVNCAGIGGPAGLSPTIAVADWKKLLDVNLTGVWTCQKHELAQMMKQDVVGPRQGRGCIVNVASMYGTIGTSLNTPAAAYAASKHGVMGLTKTDALHYAKDGIRINAICPGYVATPFVQGIIPDDRMQKEYEKTPMGRPAEPEEIADSIIYLASPMSSFMTGSGLVIDGGFTAH</sequence>
<dbReference type="Gene3D" id="3.40.50.720">
    <property type="entry name" value="NAD(P)-binding Rossmann-like Domain"/>
    <property type="match status" value="1"/>
</dbReference>
<dbReference type="PRINTS" id="PR00080">
    <property type="entry name" value="SDRFAMILY"/>
</dbReference>
<dbReference type="InterPro" id="IPR036291">
    <property type="entry name" value="NAD(P)-bd_dom_sf"/>
</dbReference>
<dbReference type="EMBL" id="ML991826">
    <property type="protein sequence ID" value="KAF2231482.1"/>
    <property type="molecule type" value="Genomic_DNA"/>
</dbReference>
<evidence type="ECO:0000313" key="5">
    <source>
        <dbReference type="Proteomes" id="UP000800092"/>
    </source>
</evidence>
<evidence type="ECO:0000313" key="4">
    <source>
        <dbReference type="EMBL" id="KAF2231482.1"/>
    </source>
</evidence>
<organism evidence="4 5">
    <name type="scientific">Viridothelium virens</name>
    <name type="common">Speckled blister lichen</name>
    <name type="synonym">Trypethelium virens</name>
    <dbReference type="NCBI Taxonomy" id="1048519"/>
    <lineage>
        <taxon>Eukaryota</taxon>
        <taxon>Fungi</taxon>
        <taxon>Dikarya</taxon>
        <taxon>Ascomycota</taxon>
        <taxon>Pezizomycotina</taxon>
        <taxon>Dothideomycetes</taxon>
        <taxon>Dothideomycetes incertae sedis</taxon>
        <taxon>Trypetheliales</taxon>
        <taxon>Trypetheliaceae</taxon>
        <taxon>Viridothelium</taxon>
    </lineage>
</organism>
<dbReference type="SUPFAM" id="SSF51735">
    <property type="entry name" value="NAD(P)-binding Rossmann-fold domains"/>
    <property type="match status" value="1"/>
</dbReference>
<evidence type="ECO:0000256" key="3">
    <source>
        <dbReference type="ARBA" id="ARBA00023002"/>
    </source>
</evidence>
<proteinExistence type="inferred from homology"/>
<dbReference type="GO" id="GO:0016491">
    <property type="term" value="F:oxidoreductase activity"/>
    <property type="evidence" value="ECO:0007669"/>
    <property type="project" value="UniProtKB-KW"/>
</dbReference>
<comment type="similarity">
    <text evidence="1">Belongs to the short-chain dehydrogenases/reductases (SDR) family.</text>
</comment>
<dbReference type="PRINTS" id="PR00081">
    <property type="entry name" value="GDHRDH"/>
</dbReference>
<dbReference type="PANTHER" id="PTHR24321:SF12">
    <property type="entry name" value="SHORT-CHAIN DEHYDROGENASE_REDUCTASE FAMILY, PUTATIVE (AFU_ORTHOLOGUE AFUA_5G14340)-RELATED"/>
    <property type="match status" value="1"/>
</dbReference>
<dbReference type="Pfam" id="PF13561">
    <property type="entry name" value="adh_short_C2"/>
    <property type="match status" value="1"/>
</dbReference>
<keyword evidence="5" id="KW-1185">Reference proteome</keyword>
<reference evidence="4" key="1">
    <citation type="journal article" date="2020" name="Stud. Mycol.">
        <title>101 Dothideomycetes genomes: a test case for predicting lifestyles and emergence of pathogens.</title>
        <authorList>
            <person name="Haridas S."/>
            <person name="Albert R."/>
            <person name="Binder M."/>
            <person name="Bloem J."/>
            <person name="Labutti K."/>
            <person name="Salamov A."/>
            <person name="Andreopoulos B."/>
            <person name="Baker S."/>
            <person name="Barry K."/>
            <person name="Bills G."/>
            <person name="Bluhm B."/>
            <person name="Cannon C."/>
            <person name="Castanera R."/>
            <person name="Culley D."/>
            <person name="Daum C."/>
            <person name="Ezra D."/>
            <person name="Gonzalez J."/>
            <person name="Henrissat B."/>
            <person name="Kuo A."/>
            <person name="Liang C."/>
            <person name="Lipzen A."/>
            <person name="Lutzoni F."/>
            <person name="Magnuson J."/>
            <person name="Mondo S."/>
            <person name="Nolan M."/>
            <person name="Ohm R."/>
            <person name="Pangilinan J."/>
            <person name="Park H.-J."/>
            <person name="Ramirez L."/>
            <person name="Alfaro M."/>
            <person name="Sun H."/>
            <person name="Tritt A."/>
            <person name="Yoshinaga Y."/>
            <person name="Zwiers L.-H."/>
            <person name="Turgeon B."/>
            <person name="Goodwin S."/>
            <person name="Spatafora J."/>
            <person name="Crous P."/>
            <person name="Grigoriev I."/>
        </authorList>
    </citation>
    <scope>NUCLEOTIDE SEQUENCE</scope>
    <source>
        <strain evidence="4">Tuck. ex Michener</strain>
    </source>
</reference>
<dbReference type="PANTHER" id="PTHR24321">
    <property type="entry name" value="DEHYDROGENASES, SHORT CHAIN"/>
    <property type="match status" value="1"/>
</dbReference>
<gene>
    <name evidence="4" type="ORF">EV356DRAFT_506868</name>
</gene>
<keyword evidence="3" id="KW-0560">Oxidoreductase</keyword>